<dbReference type="EMBL" id="KJ019045">
    <property type="protein sequence ID" value="AIX18306.1"/>
    <property type="molecule type" value="Genomic_DNA"/>
</dbReference>
<dbReference type="Proteomes" id="UP000185311">
    <property type="component" value="Segment"/>
</dbReference>
<accession>A0A0E3EYF0</accession>
<evidence type="ECO:0000313" key="1">
    <source>
        <dbReference type="EMBL" id="AIX16532.1"/>
    </source>
</evidence>
<evidence type="ECO:0000313" key="5">
    <source>
        <dbReference type="Proteomes" id="UP000185311"/>
    </source>
</evidence>
<dbReference type="EMBL" id="KJ019059">
    <property type="protein sequence ID" value="AIX21618.1"/>
    <property type="molecule type" value="Genomic_DNA"/>
</dbReference>
<proteinExistence type="predicted"/>
<dbReference type="RefSeq" id="YP_009134218.1">
    <property type="nucleotide sequence ID" value="NC_026927.1"/>
</dbReference>
<dbReference type="EMBL" id="KJ019037">
    <property type="protein sequence ID" value="AIX16532.1"/>
    <property type="molecule type" value="Genomic_DNA"/>
</dbReference>
<dbReference type="EMBL" id="KJ019099">
    <property type="protein sequence ID" value="AIX31064.1"/>
    <property type="molecule type" value="Genomic_DNA"/>
</dbReference>
<dbReference type="Proteomes" id="UP000185318">
    <property type="component" value="Segment"/>
</dbReference>
<dbReference type="KEGG" id="vg:24171857"/>
<evidence type="ECO:0000313" key="4">
    <source>
        <dbReference type="EMBL" id="AIX31064.1"/>
    </source>
</evidence>
<evidence type="ECO:0000313" key="6">
    <source>
        <dbReference type="Proteomes" id="UP000185317"/>
    </source>
</evidence>
<dbReference type="Proteomes" id="UP000185320">
    <property type="component" value="Segment"/>
</dbReference>
<reference evidence="5 6" key="1">
    <citation type="submission" date="2013-12" db="EMBL/GenBank/DDBJ databases">
        <title>Ecological redundancy of diverse viral populations within a natural community.</title>
        <authorList>
            <person name="Gregory A.C."/>
            <person name="LaButti K."/>
            <person name="Copeland A."/>
            <person name="Woyke T."/>
            <person name="Sullivan M.B."/>
        </authorList>
    </citation>
    <scope>NUCLEOTIDE SEQUENCE [LARGE SCALE GENOMIC DNA]</scope>
    <source>
        <strain evidence="1">Syn7803C58</strain>
        <strain evidence="2">Syn7803C6</strain>
        <strain evidence="3">Syn7803C90</strain>
        <strain evidence="4">Syn7803US3</strain>
    </source>
</reference>
<keyword evidence="7" id="KW-1185">Reference proteome</keyword>
<gene>
    <name evidence="1" type="ORF">Syn7803C58_7</name>
    <name evidence="2" type="ORF">Syn7803C6_7</name>
    <name evidence="3" type="ORF">Syn7803C90_7</name>
    <name evidence="4" type="ORF">Syn7803US3_7</name>
</gene>
<dbReference type="Pfam" id="PF11246">
    <property type="entry name" value="Phage_gp53"/>
    <property type="match status" value="1"/>
</dbReference>
<dbReference type="InterPro" id="IPR022607">
    <property type="entry name" value="Phage_T4_Gp53_baseplate_wedge"/>
</dbReference>
<dbReference type="GeneID" id="24171857"/>
<evidence type="ECO:0000313" key="7">
    <source>
        <dbReference type="Proteomes" id="UP000185320"/>
    </source>
</evidence>
<name>A0A0E3EYF0_9CAUD</name>
<evidence type="ECO:0000313" key="3">
    <source>
        <dbReference type="EMBL" id="AIX21618.1"/>
    </source>
</evidence>
<evidence type="ECO:0008006" key="8">
    <source>
        <dbReference type="Google" id="ProtNLM"/>
    </source>
</evidence>
<sequence length="219" mass="25258">MTYFRELPNLEYENFLSDSNGSGDYILMKNIFVRGKLRDDLQNVLTLFNKYIIEEDERPDQIALKLYGDPGLDWVIRMVGEITNMPNDWPISSQQLYEFCVEKYDGEKGMNGVKYYQTTEVKDSQGRILLAGGLTVDKNFTIPDPDPDHQGNIINPTEPVTNYAYETNLNDSKRELYVLKKSFIGQFVSDMRDINTYGFNSEFVNSKTLRVANTRVTNP</sequence>
<dbReference type="Proteomes" id="UP000185317">
    <property type="component" value="Segment"/>
</dbReference>
<organism evidence="2 6">
    <name type="scientific">Synechococcus phage ACG-2014f</name>
    <dbReference type="NCBI Taxonomy" id="1493511"/>
    <lineage>
        <taxon>Viruses</taxon>
        <taxon>Duplodnaviria</taxon>
        <taxon>Heunggongvirae</taxon>
        <taxon>Uroviricota</taxon>
        <taxon>Caudoviricetes</taxon>
        <taxon>Pantevenvirales</taxon>
        <taxon>Kyanoviridae</taxon>
        <taxon>Atlauavirus</taxon>
        <taxon>Atlauavirus tusconc8</taxon>
    </lineage>
</organism>
<protein>
    <recommendedName>
        <fullName evidence="8">Base plate wedge component</fullName>
    </recommendedName>
</protein>
<dbReference type="OrthoDB" id="8952at10239"/>
<evidence type="ECO:0000313" key="2">
    <source>
        <dbReference type="EMBL" id="AIX18306.1"/>
    </source>
</evidence>